<comment type="caution">
    <text evidence="2">The sequence shown here is derived from an EMBL/GenBank/DDBJ whole genome shotgun (WGS) entry which is preliminary data.</text>
</comment>
<dbReference type="Proteomes" id="UP000324222">
    <property type="component" value="Unassembled WGS sequence"/>
</dbReference>
<name>A0A5B7KDE0_PORTR</name>
<sequence>MVHPAYHYHLLFDPHPSRPSGKKHFYDRTHFGVPCVYGPYPTTFTLVVLTEEVKDIYRSCQHMRGTQHCLVLSTEIRVWNGAEMGSDSPFSRISPGVSQNATPG</sequence>
<dbReference type="EMBL" id="VSRR010132168">
    <property type="protein sequence ID" value="MPD02595.1"/>
    <property type="molecule type" value="Genomic_DNA"/>
</dbReference>
<feature type="region of interest" description="Disordered" evidence="1">
    <location>
        <begin position="85"/>
        <end position="104"/>
    </location>
</feature>
<feature type="compositionally biased region" description="Polar residues" evidence="1">
    <location>
        <begin position="88"/>
        <end position="104"/>
    </location>
</feature>
<accession>A0A5B7KDE0</accession>
<evidence type="ECO:0000313" key="3">
    <source>
        <dbReference type="Proteomes" id="UP000324222"/>
    </source>
</evidence>
<keyword evidence="3" id="KW-1185">Reference proteome</keyword>
<proteinExistence type="predicted"/>
<organism evidence="2 3">
    <name type="scientific">Portunus trituberculatus</name>
    <name type="common">Swimming crab</name>
    <name type="synonym">Neptunus trituberculatus</name>
    <dbReference type="NCBI Taxonomy" id="210409"/>
    <lineage>
        <taxon>Eukaryota</taxon>
        <taxon>Metazoa</taxon>
        <taxon>Ecdysozoa</taxon>
        <taxon>Arthropoda</taxon>
        <taxon>Crustacea</taxon>
        <taxon>Multicrustacea</taxon>
        <taxon>Malacostraca</taxon>
        <taxon>Eumalacostraca</taxon>
        <taxon>Eucarida</taxon>
        <taxon>Decapoda</taxon>
        <taxon>Pleocyemata</taxon>
        <taxon>Brachyura</taxon>
        <taxon>Eubrachyura</taxon>
        <taxon>Portunoidea</taxon>
        <taxon>Portunidae</taxon>
        <taxon>Portuninae</taxon>
        <taxon>Portunus</taxon>
    </lineage>
</organism>
<dbReference type="AlphaFoldDB" id="A0A5B7KDE0"/>
<protein>
    <submittedName>
        <fullName evidence="2">Uncharacterized protein</fullName>
    </submittedName>
</protein>
<gene>
    <name evidence="2" type="ORF">E2C01_098188</name>
</gene>
<evidence type="ECO:0000256" key="1">
    <source>
        <dbReference type="SAM" id="MobiDB-lite"/>
    </source>
</evidence>
<evidence type="ECO:0000313" key="2">
    <source>
        <dbReference type="EMBL" id="MPD02595.1"/>
    </source>
</evidence>
<reference evidence="2 3" key="1">
    <citation type="submission" date="2019-05" db="EMBL/GenBank/DDBJ databases">
        <title>Another draft genome of Portunus trituberculatus and its Hox gene families provides insights of decapod evolution.</title>
        <authorList>
            <person name="Jeong J.-H."/>
            <person name="Song I."/>
            <person name="Kim S."/>
            <person name="Choi T."/>
            <person name="Kim D."/>
            <person name="Ryu S."/>
            <person name="Kim W."/>
        </authorList>
    </citation>
    <scope>NUCLEOTIDE SEQUENCE [LARGE SCALE GENOMIC DNA]</scope>
    <source>
        <tissue evidence="2">Muscle</tissue>
    </source>
</reference>